<evidence type="ECO:0000256" key="6">
    <source>
        <dbReference type="ARBA" id="ARBA00022490"/>
    </source>
</evidence>
<dbReference type="GO" id="GO:0004521">
    <property type="term" value="F:RNA endonuclease activity"/>
    <property type="evidence" value="ECO:0007669"/>
    <property type="project" value="TreeGrafter"/>
</dbReference>
<dbReference type="SMART" id="SM00849">
    <property type="entry name" value="Lactamase_B"/>
    <property type="match status" value="1"/>
</dbReference>
<organism evidence="13">
    <name type="scientific">Menopon gallinae</name>
    <name type="common">poultry shaft louse</name>
    <dbReference type="NCBI Taxonomy" id="328185"/>
    <lineage>
        <taxon>Eukaryota</taxon>
        <taxon>Metazoa</taxon>
        <taxon>Ecdysozoa</taxon>
        <taxon>Arthropoda</taxon>
        <taxon>Hexapoda</taxon>
        <taxon>Insecta</taxon>
        <taxon>Pterygota</taxon>
        <taxon>Neoptera</taxon>
        <taxon>Paraneoptera</taxon>
        <taxon>Psocodea</taxon>
        <taxon>Troctomorpha</taxon>
        <taxon>Phthiraptera</taxon>
        <taxon>Amblycera</taxon>
        <taxon>Menoponidae</taxon>
        <taxon>Menopon</taxon>
    </lineage>
</organism>
<proteinExistence type="inferred from homology"/>
<dbReference type="InterPro" id="IPR041897">
    <property type="entry name" value="INTS11-like_MBL-fold"/>
</dbReference>
<evidence type="ECO:0000256" key="1">
    <source>
        <dbReference type="ARBA" id="ARBA00001947"/>
    </source>
</evidence>
<evidence type="ECO:0000256" key="2">
    <source>
        <dbReference type="ARBA" id="ARBA00004123"/>
    </source>
</evidence>
<dbReference type="CDD" id="cd16291">
    <property type="entry name" value="INTS11-like_MBL-fold"/>
    <property type="match status" value="1"/>
</dbReference>
<dbReference type="GO" id="GO:0046872">
    <property type="term" value="F:metal ion binding"/>
    <property type="evidence" value="ECO:0007669"/>
    <property type="project" value="UniProtKB-KW"/>
</dbReference>
<evidence type="ECO:0000313" key="13">
    <source>
        <dbReference type="EMBL" id="KAL0265568.1"/>
    </source>
</evidence>
<dbReference type="SMART" id="SM01027">
    <property type="entry name" value="Beta-Casp"/>
    <property type="match status" value="1"/>
</dbReference>
<dbReference type="InterPro" id="IPR011108">
    <property type="entry name" value="RMMBL"/>
</dbReference>
<dbReference type="Pfam" id="PF16661">
    <property type="entry name" value="Lactamase_B_6"/>
    <property type="match status" value="1"/>
</dbReference>
<protein>
    <recommendedName>
        <fullName evidence="5">Integrator complex subunit 11</fullName>
    </recommendedName>
</protein>
<gene>
    <name evidence="13" type="ORF">PYX00_011280</name>
</gene>
<comment type="similarity">
    <text evidence="4">Belongs to the metallo-beta-lactamase superfamily. RNA-metabolizing metallo-beta-lactamase-like family. INTS11 subfamily.</text>
</comment>
<keyword evidence="10" id="KW-0539">Nucleus</keyword>
<dbReference type="PANTHER" id="PTHR11203:SF37">
    <property type="entry name" value="INTEGRATOR COMPLEX SUBUNIT 11"/>
    <property type="match status" value="1"/>
</dbReference>
<evidence type="ECO:0000256" key="3">
    <source>
        <dbReference type="ARBA" id="ARBA00004496"/>
    </source>
</evidence>
<keyword evidence="8" id="KW-0378">Hydrolase</keyword>
<evidence type="ECO:0000256" key="10">
    <source>
        <dbReference type="ARBA" id="ARBA00023242"/>
    </source>
</evidence>
<dbReference type="GO" id="GO:0005737">
    <property type="term" value="C:cytoplasm"/>
    <property type="evidence" value="ECO:0007669"/>
    <property type="project" value="UniProtKB-SubCell"/>
</dbReference>
<dbReference type="EMBL" id="JARGDH010000006">
    <property type="protein sequence ID" value="KAL0265568.1"/>
    <property type="molecule type" value="Genomic_DNA"/>
</dbReference>
<dbReference type="Pfam" id="PF10996">
    <property type="entry name" value="Beta-Casp"/>
    <property type="match status" value="1"/>
</dbReference>
<dbReference type="AlphaFoldDB" id="A0AAW2H750"/>
<keyword evidence="7" id="KW-0479">Metal-binding</keyword>
<keyword evidence="6" id="KW-0963">Cytoplasm</keyword>
<dbReference type="Gene3D" id="3.60.15.10">
    <property type="entry name" value="Ribonuclease Z/Hydroxyacylglutathione hydrolase-like"/>
    <property type="match status" value="1"/>
</dbReference>
<dbReference type="GO" id="GO:0016180">
    <property type="term" value="P:snRNA processing"/>
    <property type="evidence" value="ECO:0007669"/>
    <property type="project" value="TreeGrafter"/>
</dbReference>
<feature type="domain" description="Metallo-beta-lactamase" evidence="11">
    <location>
        <begin position="13"/>
        <end position="198"/>
    </location>
</feature>
<accession>A0AAW2H750</accession>
<feature type="domain" description="Beta-Casp" evidence="12">
    <location>
        <begin position="218"/>
        <end position="336"/>
    </location>
</feature>
<dbReference type="SUPFAM" id="SSF56281">
    <property type="entry name" value="Metallo-hydrolase/oxidoreductase"/>
    <property type="match status" value="1"/>
</dbReference>
<dbReference type="Gene3D" id="3.40.50.10890">
    <property type="match status" value="1"/>
</dbReference>
<evidence type="ECO:0000256" key="4">
    <source>
        <dbReference type="ARBA" id="ARBA00007093"/>
    </source>
</evidence>
<evidence type="ECO:0000259" key="11">
    <source>
        <dbReference type="SMART" id="SM00849"/>
    </source>
</evidence>
<evidence type="ECO:0000256" key="9">
    <source>
        <dbReference type="ARBA" id="ARBA00022833"/>
    </source>
</evidence>
<comment type="caution">
    <text evidence="13">The sequence shown here is derived from an EMBL/GenBank/DDBJ whole genome shotgun (WGS) entry which is preliminary data.</text>
</comment>
<name>A0AAW2H750_9NEOP</name>
<comment type="cofactor">
    <cofactor evidence="1">
        <name>Zn(2+)</name>
        <dbReference type="ChEBI" id="CHEBI:29105"/>
    </cofactor>
</comment>
<sequence>MQVIPLGAGQDVGRSCIIVSFAYLSKTGRFDKVIDCIIISHFHLDHCGALPYFSEVLGYSGPIYMTHPTRAVIPILLEDYRKISVEKFRDKKNFTRQDIESCMKKVKTIHMMEEFMHDDDFLIKPFYAGHVLGAAMFYVKVGNRSVVYTGDFNTTADKHLGSAWIDRLEPDLLITESTYGSIIRDCRKSKERRFLNCVYECVSRGGKVLIPIFALGRAQELCILIDSYWERMNLNIPIYSSSGLTEKANSIYKLFINYTNEAIREKALKMNAFEFKHIKSFQTSFVYDEGPMVLFASPGMLHSGVSLSVFKKWCSDEKNLIIIPGYCVSGTVGEKILNGAKSVEINGVSYDVNMKVENLAFSAHADAQGILQIVEQCKPKNVLLVHGEKQRMKALKRRIEKELHVPTFYPRNGTMIGIRDSNTVSVDVSRSLLKKVFCLSSSFQEDLSLRLYMSMEGRGKKAAVADIEDLHMQEED</sequence>
<dbReference type="PANTHER" id="PTHR11203">
    <property type="entry name" value="CLEAVAGE AND POLYADENYLATION SPECIFICITY FACTOR FAMILY MEMBER"/>
    <property type="match status" value="1"/>
</dbReference>
<dbReference type="InterPro" id="IPR050698">
    <property type="entry name" value="MBL"/>
</dbReference>
<dbReference type="InterPro" id="IPR001279">
    <property type="entry name" value="Metallo-B-lactamas"/>
</dbReference>
<dbReference type="GO" id="GO:0005634">
    <property type="term" value="C:nucleus"/>
    <property type="evidence" value="ECO:0007669"/>
    <property type="project" value="UniProtKB-SubCell"/>
</dbReference>
<reference evidence="13" key="1">
    <citation type="journal article" date="2024" name="Gigascience">
        <title>Chromosome-level genome of the poultry shaft louse Menopon gallinae provides insight into the host-switching and adaptive evolution of parasitic lice.</title>
        <authorList>
            <person name="Xu Y."/>
            <person name="Ma L."/>
            <person name="Liu S."/>
            <person name="Liang Y."/>
            <person name="Liu Q."/>
            <person name="He Z."/>
            <person name="Tian L."/>
            <person name="Duan Y."/>
            <person name="Cai W."/>
            <person name="Li H."/>
            <person name="Song F."/>
        </authorList>
    </citation>
    <scope>NUCLEOTIDE SEQUENCE</scope>
    <source>
        <strain evidence="13">Cailab_2023a</strain>
    </source>
</reference>
<evidence type="ECO:0000256" key="8">
    <source>
        <dbReference type="ARBA" id="ARBA00022801"/>
    </source>
</evidence>
<dbReference type="Pfam" id="PF07521">
    <property type="entry name" value="RMMBL"/>
    <property type="match status" value="1"/>
</dbReference>
<dbReference type="FunFam" id="3.40.50.10890:FF:000002">
    <property type="entry name" value="Integrator complex subunit 11"/>
    <property type="match status" value="1"/>
</dbReference>
<evidence type="ECO:0000259" key="12">
    <source>
        <dbReference type="SMART" id="SM01027"/>
    </source>
</evidence>
<keyword evidence="9" id="KW-0862">Zinc</keyword>
<evidence type="ECO:0000256" key="7">
    <source>
        <dbReference type="ARBA" id="ARBA00022723"/>
    </source>
</evidence>
<dbReference type="GO" id="GO:0031123">
    <property type="term" value="P:RNA 3'-end processing"/>
    <property type="evidence" value="ECO:0007669"/>
    <property type="project" value="UniProtKB-ARBA"/>
</dbReference>
<evidence type="ECO:0000256" key="5">
    <source>
        <dbReference type="ARBA" id="ARBA00016810"/>
    </source>
</evidence>
<comment type="subcellular location">
    <subcellularLocation>
        <location evidence="3">Cytoplasm</location>
    </subcellularLocation>
    <subcellularLocation>
        <location evidence="2">Nucleus</location>
    </subcellularLocation>
</comment>
<dbReference type="InterPro" id="IPR022712">
    <property type="entry name" value="Beta_Casp"/>
</dbReference>
<dbReference type="InterPro" id="IPR036866">
    <property type="entry name" value="RibonucZ/Hydroxyglut_hydro"/>
</dbReference>
<dbReference type="GO" id="GO:0016787">
    <property type="term" value="F:hydrolase activity"/>
    <property type="evidence" value="ECO:0007669"/>
    <property type="project" value="UniProtKB-KW"/>
</dbReference>